<dbReference type="AlphaFoldDB" id="A0A8J4LKG7"/>
<feature type="compositionally biased region" description="Polar residues" evidence="1">
    <location>
        <begin position="314"/>
        <end position="324"/>
    </location>
</feature>
<feature type="compositionally biased region" description="Basic and acidic residues" evidence="1">
    <location>
        <begin position="251"/>
        <end position="264"/>
    </location>
</feature>
<proteinExistence type="predicted"/>
<reference evidence="2" key="1">
    <citation type="journal article" date="2021" name="Proc. Natl. Acad. Sci. U.S.A.">
        <title>Three genomes in the algal genus Volvox reveal the fate of a haploid sex-determining region after a transition to homothallism.</title>
        <authorList>
            <person name="Yamamoto K."/>
            <person name="Hamaji T."/>
            <person name="Kawai-Toyooka H."/>
            <person name="Matsuzaki R."/>
            <person name="Takahashi F."/>
            <person name="Nishimura Y."/>
            <person name="Kawachi M."/>
            <person name="Noguchi H."/>
            <person name="Minakuchi Y."/>
            <person name="Umen J.G."/>
            <person name="Toyoda A."/>
            <person name="Nozaki H."/>
        </authorList>
    </citation>
    <scope>NUCLEOTIDE SEQUENCE</scope>
    <source>
        <strain evidence="2">NIES-3785</strain>
    </source>
</reference>
<feature type="region of interest" description="Disordered" evidence="1">
    <location>
        <begin position="213"/>
        <end position="324"/>
    </location>
</feature>
<protein>
    <submittedName>
        <fullName evidence="2">Uncharacterized protein</fullName>
    </submittedName>
</protein>
<accession>A0A8J4LKG7</accession>
<gene>
    <name evidence="2" type="ORF">Vretimale_5282</name>
</gene>
<dbReference type="Proteomes" id="UP000722791">
    <property type="component" value="Unassembled WGS sequence"/>
</dbReference>
<name>A0A8J4LKG7_9CHLO</name>
<feature type="compositionally biased region" description="Basic residues" evidence="1">
    <location>
        <begin position="223"/>
        <end position="241"/>
    </location>
</feature>
<sequence>AVDTPAPSKYGRQLFTQSPGEDAEEGGRSTSGLGASPGRPRVDLLGAETASPQTSRSRSHGMREPSGSEAPSSHYTDLAEQTQKLNTLQASVQELEVKRRELVATLTDTSSKVTSCSIELEAVRSELEATKSQLAAQKQHMQTVHEQRQAAEHRLQEKLQQLQQLDALIQASAVQLVEIQAHVASLGTTSRSGGASGASSSTVTAAATATAASCPATATSGMHGHRTRLKVKRHHSVRRSRSCSDFPAELGDLRRDHASTERSSHSPGSSSHRKGAAPTEGPPFQEDLDSGAVPLTATPKHPSASPLGSAGFSPASTSSATFEQVASLQRELQSLTAEH</sequence>
<dbReference type="EMBL" id="BNCQ01000008">
    <property type="protein sequence ID" value="GIM00487.1"/>
    <property type="molecule type" value="Genomic_DNA"/>
</dbReference>
<evidence type="ECO:0000256" key="1">
    <source>
        <dbReference type="SAM" id="MobiDB-lite"/>
    </source>
</evidence>
<comment type="caution">
    <text evidence="2">The sequence shown here is derived from an EMBL/GenBank/DDBJ whole genome shotgun (WGS) entry which is preliminary data.</text>
</comment>
<feature type="non-terminal residue" evidence="2">
    <location>
        <position position="1"/>
    </location>
</feature>
<feature type="compositionally biased region" description="Polar residues" evidence="1">
    <location>
        <begin position="69"/>
        <end position="82"/>
    </location>
</feature>
<dbReference type="Gene3D" id="1.10.287.1490">
    <property type="match status" value="1"/>
</dbReference>
<organism evidence="2 3">
    <name type="scientific">Volvox reticuliferus</name>
    <dbReference type="NCBI Taxonomy" id="1737510"/>
    <lineage>
        <taxon>Eukaryota</taxon>
        <taxon>Viridiplantae</taxon>
        <taxon>Chlorophyta</taxon>
        <taxon>core chlorophytes</taxon>
        <taxon>Chlorophyceae</taxon>
        <taxon>CS clade</taxon>
        <taxon>Chlamydomonadales</taxon>
        <taxon>Volvocaceae</taxon>
        <taxon>Volvox</taxon>
    </lineage>
</organism>
<evidence type="ECO:0000313" key="3">
    <source>
        <dbReference type="Proteomes" id="UP000722791"/>
    </source>
</evidence>
<evidence type="ECO:0000313" key="2">
    <source>
        <dbReference type="EMBL" id="GIM00487.1"/>
    </source>
</evidence>
<feature type="region of interest" description="Disordered" evidence="1">
    <location>
        <begin position="1"/>
        <end position="82"/>
    </location>
</feature>
<feature type="non-terminal residue" evidence="2">
    <location>
        <position position="339"/>
    </location>
</feature>